<proteinExistence type="predicted"/>
<dbReference type="EMBL" id="QJVD01000035">
    <property type="protein sequence ID" value="PYI64908.1"/>
    <property type="molecule type" value="Genomic_DNA"/>
</dbReference>
<evidence type="ECO:0000313" key="3">
    <source>
        <dbReference type="Proteomes" id="UP000247832"/>
    </source>
</evidence>
<keyword evidence="3" id="KW-1185">Reference proteome</keyword>
<feature type="transmembrane region" description="Helical" evidence="1">
    <location>
        <begin position="38"/>
        <end position="58"/>
    </location>
</feature>
<sequence length="154" mass="15641">MLGDVNKSAIPFVVIGAASVLLGGVLSAASAGSPSYTASWAVAYIVLVAGAAQLVLGIGQAELASKRPSAALVAAQVLALNLSNIAVLLGTLIGTTMLTYTGAGLLVVALAMFIWAVRGARKHRVWLLYGFRFMVAVLLVSAPIGLVIAHSRAG</sequence>
<gene>
    <name evidence="2" type="ORF">CVV68_20285</name>
</gene>
<keyword evidence="1" id="KW-0812">Transmembrane</keyword>
<evidence type="ECO:0008006" key="4">
    <source>
        <dbReference type="Google" id="ProtNLM"/>
    </source>
</evidence>
<accession>A0A2V5L1M3</accession>
<protein>
    <recommendedName>
        <fullName evidence="4">Major facilitator superfamily (MFS) profile domain-containing protein</fullName>
    </recommendedName>
</protein>
<evidence type="ECO:0000313" key="2">
    <source>
        <dbReference type="EMBL" id="PYI64908.1"/>
    </source>
</evidence>
<feature type="transmembrane region" description="Helical" evidence="1">
    <location>
        <begin position="129"/>
        <end position="149"/>
    </location>
</feature>
<name>A0A2V5L1M3_9MICC</name>
<comment type="caution">
    <text evidence="2">The sequence shown here is derived from an EMBL/GenBank/DDBJ whole genome shotgun (WGS) entry which is preliminary data.</text>
</comment>
<feature type="transmembrane region" description="Helical" evidence="1">
    <location>
        <begin position="70"/>
        <end position="93"/>
    </location>
</feature>
<keyword evidence="1" id="KW-0472">Membrane</keyword>
<reference evidence="2 3" key="1">
    <citation type="submission" date="2018-05" db="EMBL/GenBank/DDBJ databases">
        <title>Genetic diversity of glacier-inhabiting Cryobacterium bacteria in China and description of Cryobacterium mengkeensis sp. nov. and Arthrobacter glacialis sp. nov.</title>
        <authorList>
            <person name="Liu Q."/>
            <person name="Xin Y.-H."/>
        </authorList>
    </citation>
    <scope>NUCLEOTIDE SEQUENCE [LARGE SCALE GENOMIC DNA]</scope>
    <source>
        <strain evidence="2 3">LI2</strain>
    </source>
</reference>
<feature type="transmembrane region" description="Helical" evidence="1">
    <location>
        <begin position="12"/>
        <end position="32"/>
    </location>
</feature>
<dbReference type="AlphaFoldDB" id="A0A2V5L1M3"/>
<keyword evidence="1" id="KW-1133">Transmembrane helix</keyword>
<feature type="transmembrane region" description="Helical" evidence="1">
    <location>
        <begin position="99"/>
        <end position="117"/>
    </location>
</feature>
<evidence type="ECO:0000256" key="1">
    <source>
        <dbReference type="SAM" id="Phobius"/>
    </source>
</evidence>
<organism evidence="2 3">
    <name type="scientific">Arthrobacter livingstonensis</name>
    <dbReference type="NCBI Taxonomy" id="670078"/>
    <lineage>
        <taxon>Bacteria</taxon>
        <taxon>Bacillati</taxon>
        <taxon>Actinomycetota</taxon>
        <taxon>Actinomycetes</taxon>
        <taxon>Micrococcales</taxon>
        <taxon>Micrococcaceae</taxon>
        <taxon>Arthrobacter</taxon>
    </lineage>
</organism>
<dbReference type="Proteomes" id="UP000247832">
    <property type="component" value="Unassembled WGS sequence"/>
</dbReference>